<reference evidence="2" key="1">
    <citation type="submission" date="2023-09" db="EMBL/GenBank/DDBJ databases">
        <authorList>
            <consortium name="CW5 consortium"/>
            <person name="Lu C.-W."/>
        </authorList>
    </citation>
    <scope>NUCLEOTIDE SEQUENCE</scope>
    <source>
        <strain evidence="2">KPS</strain>
    </source>
</reference>
<dbReference type="CDD" id="cd03801">
    <property type="entry name" value="GT4_PimA-like"/>
    <property type="match status" value="1"/>
</dbReference>
<dbReference type="InterPro" id="IPR028098">
    <property type="entry name" value="Glyco_trans_4-like_N"/>
</dbReference>
<dbReference type="Gene3D" id="3.40.50.2000">
    <property type="entry name" value="Glycogen Phosphorylase B"/>
    <property type="match status" value="2"/>
</dbReference>
<name>A0ABY9R2X5_9BACT</name>
<dbReference type="RefSeq" id="WP_309541354.1">
    <property type="nucleotide sequence ID" value="NZ_CP133659.1"/>
</dbReference>
<dbReference type="Pfam" id="PF13439">
    <property type="entry name" value="Glyco_transf_4"/>
    <property type="match status" value="1"/>
</dbReference>
<evidence type="ECO:0000313" key="3">
    <source>
        <dbReference type="Proteomes" id="UP001180616"/>
    </source>
</evidence>
<dbReference type="PANTHER" id="PTHR12526">
    <property type="entry name" value="GLYCOSYLTRANSFERASE"/>
    <property type="match status" value="1"/>
</dbReference>
<protein>
    <submittedName>
        <fullName evidence="2">Glycosyltransferase family 4 protein</fullName>
    </submittedName>
</protein>
<proteinExistence type="predicted"/>
<evidence type="ECO:0000313" key="2">
    <source>
        <dbReference type="EMBL" id="WMW65343.1"/>
    </source>
</evidence>
<gene>
    <name evidence="2" type="ORF">KPS_003462</name>
</gene>
<feature type="domain" description="Glycosyltransferase subfamily 4-like N-terminal" evidence="1">
    <location>
        <begin position="13"/>
        <end position="160"/>
    </location>
</feature>
<organism evidence="2 3">
    <name type="scientific">Nitratidesulfovibrio liaohensis</name>
    <dbReference type="NCBI Taxonomy" id="2604158"/>
    <lineage>
        <taxon>Bacteria</taxon>
        <taxon>Pseudomonadati</taxon>
        <taxon>Thermodesulfobacteriota</taxon>
        <taxon>Desulfovibrionia</taxon>
        <taxon>Desulfovibrionales</taxon>
        <taxon>Desulfovibrionaceae</taxon>
        <taxon>Nitratidesulfovibrio</taxon>
    </lineage>
</organism>
<accession>A0ABY9R2X5</accession>
<dbReference type="Proteomes" id="UP001180616">
    <property type="component" value="Chromosome"/>
</dbReference>
<keyword evidence="3" id="KW-1185">Reference proteome</keyword>
<dbReference type="EMBL" id="CP133659">
    <property type="protein sequence ID" value="WMW65343.1"/>
    <property type="molecule type" value="Genomic_DNA"/>
</dbReference>
<dbReference type="PANTHER" id="PTHR12526:SF636">
    <property type="entry name" value="BLL3647 PROTEIN"/>
    <property type="match status" value="1"/>
</dbReference>
<dbReference type="Pfam" id="PF13692">
    <property type="entry name" value="Glyco_trans_1_4"/>
    <property type="match status" value="1"/>
</dbReference>
<evidence type="ECO:0000259" key="1">
    <source>
        <dbReference type="Pfam" id="PF13439"/>
    </source>
</evidence>
<sequence>MHIILLTSSSTKSGGSRQALYLAEGLAERGHHVIFFTPAGATLRNLAPGIRWADLPERPAHWGAALADAFPASGPCVVQAFHNKAVKRLAWLGLKWRLSGRKAVCAGYRGVVFRPGNPLPYWSPGMDAFVANSQACADVLRGVGVGAARVEVIRNGIPAARMECHTAPDRLRAELDLPGLDATGFKLSPVIGTVAGDKDVKGVGPLLRAFAAARAASAGALAHATLVVVGVTPERWAAQCAELGIADRVRLVPPTPLVADHLRLLDLFVLPSLSESMPNTLLEAICAGLPVVASNVGGVPELMRGNGLLVPAGDVDALATALREAMAQPELRAAWAEASRNMAPEFSAATRVDRFEALYRRLLRKRGFVDACS</sequence>
<dbReference type="SUPFAM" id="SSF53756">
    <property type="entry name" value="UDP-Glycosyltransferase/glycogen phosphorylase"/>
    <property type="match status" value="1"/>
</dbReference>